<dbReference type="Proteomes" id="UP000095300">
    <property type="component" value="Unassembled WGS sequence"/>
</dbReference>
<dbReference type="InterPro" id="IPR050196">
    <property type="entry name" value="Cytochrome_P450_Monoox"/>
</dbReference>
<comment type="similarity">
    <text evidence="2 9">Belongs to the cytochrome P450 family.</text>
</comment>
<evidence type="ECO:0000313" key="10">
    <source>
        <dbReference type="EnsemblMetazoa" id="SCAU011085-PA"/>
    </source>
</evidence>
<evidence type="ECO:0008006" key="12">
    <source>
        <dbReference type="Google" id="ProtNLM"/>
    </source>
</evidence>
<evidence type="ECO:0000256" key="2">
    <source>
        <dbReference type="ARBA" id="ARBA00010617"/>
    </source>
</evidence>
<evidence type="ECO:0000256" key="6">
    <source>
        <dbReference type="ARBA" id="ARBA00023004"/>
    </source>
</evidence>
<dbReference type="PANTHER" id="PTHR24291:SF203">
    <property type="entry name" value="CYTOCHROME P450 4D1-RELATED"/>
    <property type="match status" value="1"/>
</dbReference>
<dbReference type="SUPFAM" id="SSF48264">
    <property type="entry name" value="Cytochrome P450"/>
    <property type="match status" value="1"/>
</dbReference>
<feature type="binding site" description="axial binding residue" evidence="8">
    <location>
        <position position="437"/>
    </location>
    <ligand>
        <name>heme</name>
        <dbReference type="ChEBI" id="CHEBI:30413"/>
    </ligand>
    <ligandPart>
        <name>Fe</name>
        <dbReference type="ChEBI" id="CHEBI:18248"/>
    </ligandPart>
</feature>
<dbReference type="CDD" id="cd20628">
    <property type="entry name" value="CYP4"/>
    <property type="match status" value="1"/>
</dbReference>
<dbReference type="GO" id="GO:0016705">
    <property type="term" value="F:oxidoreductase activity, acting on paired donors, with incorporation or reduction of molecular oxygen"/>
    <property type="evidence" value="ECO:0007669"/>
    <property type="project" value="InterPro"/>
</dbReference>
<dbReference type="InterPro" id="IPR017972">
    <property type="entry name" value="Cyt_P450_CS"/>
</dbReference>
<organism evidence="10 11">
    <name type="scientific">Stomoxys calcitrans</name>
    <name type="common">Stable fly</name>
    <name type="synonym">Conops calcitrans</name>
    <dbReference type="NCBI Taxonomy" id="35570"/>
    <lineage>
        <taxon>Eukaryota</taxon>
        <taxon>Metazoa</taxon>
        <taxon>Ecdysozoa</taxon>
        <taxon>Arthropoda</taxon>
        <taxon>Hexapoda</taxon>
        <taxon>Insecta</taxon>
        <taxon>Pterygota</taxon>
        <taxon>Neoptera</taxon>
        <taxon>Endopterygota</taxon>
        <taxon>Diptera</taxon>
        <taxon>Brachycera</taxon>
        <taxon>Muscomorpha</taxon>
        <taxon>Muscoidea</taxon>
        <taxon>Muscidae</taxon>
        <taxon>Stomoxys</taxon>
    </lineage>
</organism>
<dbReference type="KEGG" id="scac:106082621"/>
<evidence type="ECO:0000256" key="5">
    <source>
        <dbReference type="ARBA" id="ARBA00023002"/>
    </source>
</evidence>
<name>A0A1I8PTX5_STOCA</name>
<dbReference type="PANTHER" id="PTHR24291">
    <property type="entry name" value="CYTOCHROME P450 FAMILY 4"/>
    <property type="match status" value="1"/>
</dbReference>
<proteinExistence type="inferred from homology"/>
<dbReference type="PRINTS" id="PR00463">
    <property type="entry name" value="EP450I"/>
</dbReference>
<evidence type="ECO:0000256" key="4">
    <source>
        <dbReference type="ARBA" id="ARBA00022723"/>
    </source>
</evidence>
<dbReference type="Gene3D" id="1.10.630.10">
    <property type="entry name" value="Cytochrome P450"/>
    <property type="match status" value="1"/>
</dbReference>
<gene>
    <name evidence="10" type="primary">106082621</name>
</gene>
<dbReference type="GO" id="GO:0004497">
    <property type="term" value="F:monooxygenase activity"/>
    <property type="evidence" value="ECO:0007669"/>
    <property type="project" value="UniProtKB-KW"/>
</dbReference>
<keyword evidence="7 9" id="KW-0503">Monooxygenase</keyword>
<keyword evidence="11" id="KW-1185">Reference proteome</keyword>
<keyword evidence="4 8" id="KW-0479">Metal-binding</keyword>
<dbReference type="PRINTS" id="PR00385">
    <property type="entry name" value="P450"/>
</dbReference>
<dbReference type="VEuPathDB" id="VectorBase:SCAU011085"/>
<reference evidence="10" key="1">
    <citation type="submission" date="2020-05" db="UniProtKB">
        <authorList>
            <consortium name="EnsemblMetazoa"/>
        </authorList>
    </citation>
    <scope>IDENTIFICATION</scope>
    <source>
        <strain evidence="10">USDA</strain>
    </source>
</reference>
<dbReference type="OrthoDB" id="1470350at2759"/>
<comment type="cofactor">
    <cofactor evidence="1 8">
        <name>heme</name>
        <dbReference type="ChEBI" id="CHEBI:30413"/>
    </cofactor>
</comment>
<dbReference type="InterPro" id="IPR036396">
    <property type="entry name" value="Cyt_P450_sf"/>
</dbReference>
<dbReference type="STRING" id="35570.A0A1I8PTX5"/>
<sequence length="491" mass="57040">MNTFTLIALALIALFGRFLPKLIQFIKLVLWSRKLPGPTIGELIENAKKRQILFWFKELREKHGSPFRIWLGKDLVVFFTDPDDVKQLLSDNTLLHKSNNYKLFSPWLGNGLLTNGGESWHSRRKLLTPAFHFRILSEFKEPMEENCKLLVDHLQKKANEEEFDVFPYITLFTLDVICETAMGIKKNAQMQSESEYVKAVKNILRILSQRSFSIWHRNNIFFNYTSLGREMLANLKILHGETNRVIKLRRKLLQDSKIRSLKDAEASYDSIGQKRRFAFLDMLLISQMEGIPLSDRDIREEVDTFMFEGHDTTSSAIGFAIYLFSQHAEVQQLAYEEAIALEGREKEPMPYLEAVIKETLRIYPSVPFYSRLLTEDMKMDKLTVPKGASVTVLSYMVHRNENCYPEPEVFKPERFLQNNKEVHPFSFVAFSAGPRNCIGQKFAMLELKCTLSCLLRNFEFLPVQGFKPHPFADFVMKSSNGIKIRIKPRKN</sequence>
<dbReference type="EnsemblMetazoa" id="SCAU011085-RA">
    <property type="protein sequence ID" value="SCAU011085-PA"/>
    <property type="gene ID" value="SCAU011085"/>
</dbReference>
<dbReference type="PROSITE" id="PS00086">
    <property type="entry name" value="CYTOCHROME_P450"/>
    <property type="match status" value="1"/>
</dbReference>
<keyword evidence="6 8" id="KW-0408">Iron</keyword>
<protein>
    <recommendedName>
        <fullName evidence="12">Cytochrome P450</fullName>
    </recommendedName>
</protein>
<keyword evidence="3 8" id="KW-0349">Heme</keyword>
<evidence type="ECO:0000256" key="8">
    <source>
        <dbReference type="PIRSR" id="PIRSR602401-1"/>
    </source>
</evidence>
<dbReference type="InterPro" id="IPR002401">
    <property type="entry name" value="Cyt_P450_E_grp-I"/>
</dbReference>
<accession>A0A1I8PTX5</accession>
<evidence type="ECO:0000256" key="7">
    <source>
        <dbReference type="ARBA" id="ARBA00023033"/>
    </source>
</evidence>
<dbReference type="InterPro" id="IPR001128">
    <property type="entry name" value="Cyt_P450"/>
</dbReference>
<keyword evidence="5 9" id="KW-0560">Oxidoreductase</keyword>
<dbReference type="GO" id="GO:0020037">
    <property type="term" value="F:heme binding"/>
    <property type="evidence" value="ECO:0007669"/>
    <property type="project" value="InterPro"/>
</dbReference>
<evidence type="ECO:0000313" key="11">
    <source>
        <dbReference type="Proteomes" id="UP000095300"/>
    </source>
</evidence>
<evidence type="ECO:0000256" key="9">
    <source>
        <dbReference type="RuleBase" id="RU000461"/>
    </source>
</evidence>
<dbReference type="GO" id="GO:0005506">
    <property type="term" value="F:iron ion binding"/>
    <property type="evidence" value="ECO:0007669"/>
    <property type="project" value="InterPro"/>
</dbReference>
<dbReference type="Pfam" id="PF00067">
    <property type="entry name" value="p450"/>
    <property type="match status" value="1"/>
</dbReference>
<evidence type="ECO:0000256" key="3">
    <source>
        <dbReference type="ARBA" id="ARBA00022617"/>
    </source>
</evidence>
<evidence type="ECO:0000256" key="1">
    <source>
        <dbReference type="ARBA" id="ARBA00001971"/>
    </source>
</evidence>
<dbReference type="AlphaFoldDB" id="A0A1I8PTX5"/>